<accession>A0ABY7E7G2</accession>
<organism evidence="1 2">
    <name type="scientific">Mya arenaria</name>
    <name type="common">Soft-shell clam</name>
    <dbReference type="NCBI Taxonomy" id="6604"/>
    <lineage>
        <taxon>Eukaryota</taxon>
        <taxon>Metazoa</taxon>
        <taxon>Spiralia</taxon>
        <taxon>Lophotrochozoa</taxon>
        <taxon>Mollusca</taxon>
        <taxon>Bivalvia</taxon>
        <taxon>Autobranchia</taxon>
        <taxon>Heteroconchia</taxon>
        <taxon>Euheterodonta</taxon>
        <taxon>Imparidentia</taxon>
        <taxon>Neoheterodontei</taxon>
        <taxon>Myida</taxon>
        <taxon>Myoidea</taxon>
        <taxon>Myidae</taxon>
        <taxon>Mya</taxon>
    </lineage>
</organism>
<name>A0ABY7E7G2_MYAAR</name>
<evidence type="ECO:0000313" key="1">
    <source>
        <dbReference type="EMBL" id="WAR05975.1"/>
    </source>
</evidence>
<gene>
    <name evidence="1" type="ORF">MAR_021344</name>
</gene>
<evidence type="ECO:0000313" key="2">
    <source>
        <dbReference type="Proteomes" id="UP001164746"/>
    </source>
</evidence>
<proteinExistence type="predicted"/>
<reference evidence="1" key="1">
    <citation type="submission" date="2022-11" db="EMBL/GenBank/DDBJ databases">
        <title>Centuries of genome instability and evolution in soft-shell clam transmissible cancer (bioRxiv).</title>
        <authorList>
            <person name="Hart S.F.M."/>
            <person name="Yonemitsu M.A."/>
            <person name="Giersch R.M."/>
            <person name="Beal B.F."/>
            <person name="Arriagada G."/>
            <person name="Davis B.W."/>
            <person name="Ostrander E.A."/>
            <person name="Goff S.P."/>
            <person name="Metzger M.J."/>
        </authorList>
    </citation>
    <scope>NUCLEOTIDE SEQUENCE</scope>
    <source>
        <strain evidence="1">MELC-2E11</strain>
        <tissue evidence="1">Siphon/mantle</tissue>
    </source>
</reference>
<dbReference type="Proteomes" id="UP001164746">
    <property type="component" value="Chromosome 5"/>
</dbReference>
<keyword evidence="2" id="KW-1185">Reference proteome</keyword>
<sequence length="255" mass="29429">MKSFDSDVGDKFVLDHIYKLESDTNGHFDHEDTHTLEIDPFKPRKGFGKGIFRRNGWKPPESHGCPTLHAIPTCVTVYLKKRVQGQNIANMQGYFSEKWIERVIIHFMNDWNAKSTDAFGCGELNFLTKQPFIEGDEIWFGFFPSPEIITNYSENSAMELIKGTNKSTIPKSLIRLKQHLDKNEYRAVLMNAKKNDSDVYRVQCMDGIRINYSNPIQLDVEGFILCCLMQPKEEHLANVCAFKSKCDGYLKRNIF</sequence>
<dbReference type="EMBL" id="CP111016">
    <property type="protein sequence ID" value="WAR05975.1"/>
    <property type="molecule type" value="Genomic_DNA"/>
</dbReference>
<protein>
    <submittedName>
        <fullName evidence="1">Uncharacterized protein</fullName>
    </submittedName>
</protein>